<reference evidence="1 2" key="1">
    <citation type="submission" date="2018-06" db="EMBL/GenBank/DDBJ databases">
        <title>Genomic Encyclopedia of Archaeal and Bacterial Type Strains, Phase II (KMG-II): from individual species to whole genera.</title>
        <authorList>
            <person name="Goeker M."/>
        </authorList>
    </citation>
    <scope>NUCLEOTIDE SEQUENCE [LARGE SCALE GENOMIC DNA]</scope>
    <source>
        <strain evidence="1 2">DSM 23857</strain>
    </source>
</reference>
<keyword evidence="2" id="KW-1185">Reference proteome</keyword>
<sequence length="44" mass="4991">MYRTGLINPVLCIVTVHKLTQNVEKRPGYDKKDNQGKNTGFTIV</sequence>
<evidence type="ECO:0000313" key="2">
    <source>
        <dbReference type="Proteomes" id="UP000249547"/>
    </source>
</evidence>
<dbReference type="EMBL" id="QLLL01000003">
    <property type="protein sequence ID" value="RAJ07017.1"/>
    <property type="molecule type" value="Genomic_DNA"/>
</dbReference>
<comment type="caution">
    <text evidence="1">The sequence shown here is derived from an EMBL/GenBank/DDBJ whole genome shotgun (WGS) entry which is preliminary data.</text>
</comment>
<evidence type="ECO:0000313" key="1">
    <source>
        <dbReference type="EMBL" id="RAJ07017.1"/>
    </source>
</evidence>
<dbReference type="AlphaFoldDB" id="A0A327QZC4"/>
<organism evidence="1 2">
    <name type="scientific">Chitinophaga skermanii</name>
    <dbReference type="NCBI Taxonomy" id="331697"/>
    <lineage>
        <taxon>Bacteria</taxon>
        <taxon>Pseudomonadati</taxon>
        <taxon>Bacteroidota</taxon>
        <taxon>Chitinophagia</taxon>
        <taxon>Chitinophagales</taxon>
        <taxon>Chitinophagaceae</taxon>
        <taxon>Chitinophaga</taxon>
    </lineage>
</organism>
<name>A0A327QZC4_9BACT</name>
<accession>A0A327QZC4</accession>
<dbReference type="Proteomes" id="UP000249547">
    <property type="component" value="Unassembled WGS sequence"/>
</dbReference>
<gene>
    <name evidence="1" type="ORF">LX64_02146</name>
</gene>
<proteinExistence type="predicted"/>
<protein>
    <submittedName>
        <fullName evidence="1">Uncharacterized protein</fullName>
    </submittedName>
</protein>